<accession>A0AAN8W9T8</accession>
<dbReference type="Proteomes" id="UP001370490">
    <property type="component" value="Unassembled WGS sequence"/>
</dbReference>
<reference evidence="2 3" key="1">
    <citation type="submission" date="2023-12" db="EMBL/GenBank/DDBJ databases">
        <title>A high-quality genome assembly for Dillenia turbinata (Dilleniales).</title>
        <authorList>
            <person name="Chanderbali A."/>
        </authorList>
    </citation>
    <scope>NUCLEOTIDE SEQUENCE [LARGE SCALE GENOMIC DNA]</scope>
    <source>
        <strain evidence="2">LSX21</strain>
        <tissue evidence="2">Leaf</tissue>
    </source>
</reference>
<dbReference type="AlphaFoldDB" id="A0AAN8W9T8"/>
<feature type="region of interest" description="Disordered" evidence="1">
    <location>
        <begin position="61"/>
        <end position="126"/>
    </location>
</feature>
<organism evidence="2 3">
    <name type="scientific">Dillenia turbinata</name>
    <dbReference type="NCBI Taxonomy" id="194707"/>
    <lineage>
        <taxon>Eukaryota</taxon>
        <taxon>Viridiplantae</taxon>
        <taxon>Streptophyta</taxon>
        <taxon>Embryophyta</taxon>
        <taxon>Tracheophyta</taxon>
        <taxon>Spermatophyta</taxon>
        <taxon>Magnoliopsida</taxon>
        <taxon>eudicotyledons</taxon>
        <taxon>Gunneridae</taxon>
        <taxon>Pentapetalae</taxon>
        <taxon>Dilleniales</taxon>
        <taxon>Dilleniaceae</taxon>
        <taxon>Dillenia</taxon>
    </lineage>
</organism>
<name>A0AAN8W9T8_9MAGN</name>
<evidence type="ECO:0000313" key="3">
    <source>
        <dbReference type="Proteomes" id="UP001370490"/>
    </source>
</evidence>
<gene>
    <name evidence="2" type="ORF">RJ641_025449</name>
</gene>
<dbReference type="EMBL" id="JBAMMX010000003">
    <property type="protein sequence ID" value="KAK6944347.1"/>
    <property type="molecule type" value="Genomic_DNA"/>
</dbReference>
<evidence type="ECO:0000313" key="2">
    <source>
        <dbReference type="EMBL" id="KAK6944347.1"/>
    </source>
</evidence>
<protein>
    <submittedName>
        <fullName evidence="2">Uncharacterized protein</fullName>
    </submittedName>
</protein>
<feature type="compositionally biased region" description="Polar residues" evidence="1">
    <location>
        <begin position="68"/>
        <end position="88"/>
    </location>
</feature>
<comment type="caution">
    <text evidence="2">The sequence shown here is derived from an EMBL/GenBank/DDBJ whole genome shotgun (WGS) entry which is preliminary data.</text>
</comment>
<sequence>MRAKASTSVIAFTVRVDDGRFEPDLGSRAQVRSSSPQKSLSLSKLRLKNPLLPPSVVTLSRRPRMMKSISSTGSPSRTMINDKFSSSKNPRRWRNITSSELQSHRARRATMVQPNPTNKATKLPTA</sequence>
<keyword evidence="3" id="KW-1185">Reference proteome</keyword>
<feature type="region of interest" description="Disordered" evidence="1">
    <location>
        <begin position="21"/>
        <end position="41"/>
    </location>
</feature>
<evidence type="ECO:0000256" key="1">
    <source>
        <dbReference type="SAM" id="MobiDB-lite"/>
    </source>
</evidence>
<proteinExistence type="predicted"/>